<proteinExistence type="predicted"/>
<name>A0A1I7ZZF0_9BILA</name>
<protein>
    <submittedName>
        <fullName evidence="3">Uncharacterized protein</fullName>
    </submittedName>
</protein>
<accession>A0A1I7ZZF0</accession>
<sequence>MESGRFVLALLLLCSFLALFLHSAEAAEQPVQVGPMQMKRFYSWEEGKRSADSFPGDFDSMPLDRMFKRRFYAWARHFQKRQVPTDAAQL</sequence>
<dbReference type="WBParaSite" id="L893_g31448.t1">
    <property type="protein sequence ID" value="L893_g31448.t1"/>
    <property type="gene ID" value="L893_g31448"/>
</dbReference>
<reference evidence="3" key="1">
    <citation type="submission" date="2016-11" db="UniProtKB">
        <authorList>
            <consortium name="WormBaseParasite"/>
        </authorList>
    </citation>
    <scope>IDENTIFICATION</scope>
</reference>
<dbReference type="Proteomes" id="UP000095287">
    <property type="component" value="Unplaced"/>
</dbReference>
<evidence type="ECO:0000313" key="2">
    <source>
        <dbReference type="Proteomes" id="UP000095287"/>
    </source>
</evidence>
<keyword evidence="1" id="KW-0732">Signal</keyword>
<dbReference type="AlphaFoldDB" id="A0A1I7ZZF0"/>
<feature type="signal peptide" evidence="1">
    <location>
        <begin position="1"/>
        <end position="26"/>
    </location>
</feature>
<organism evidence="2 3">
    <name type="scientific">Steinernema glaseri</name>
    <dbReference type="NCBI Taxonomy" id="37863"/>
    <lineage>
        <taxon>Eukaryota</taxon>
        <taxon>Metazoa</taxon>
        <taxon>Ecdysozoa</taxon>
        <taxon>Nematoda</taxon>
        <taxon>Chromadorea</taxon>
        <taxon>Rhabditida</taxon>
        <taxon>Tylenchina</taxon>
        <taxon>Panagrolaimomorpha</taxon>
        <taxon>Strongyloidoidea</taxon>
        <taxon>Steinernematidae</taxon>
        <taxon>Steinernema</taxon>
    </lineage>
</organism>
<keyword evidence="2" id="KW-1185">Reference proteome</keyword>
<evidence type="ECO:0000256" key="1">
    <source>
        <dbReference type="SAM" id="SignalP"/>
    </source>
</evidence>
<evidence type="ECO:0000313" key="3">
    <source>
        <dbReference type="WBParaSite" id="L893_g31448.t1"/>
    </source>
</evidence>
<feature type="chain" id="PRO_5009314092" evidence="1">
    <location>
        <begin position="27"/>
        <end position="90"/>
    </location>
</feature>